<dbReference type="PANTHER" id="PTHR35174">
    <property type="entry name" value="BLL7171 PROTEIN-RELATED"/>
    <property type="match status" value="1"/>
</dbReference>
<evidence type="ECO:0000313" key="3">
    <source>
        <dbReference type="EMBL" id="MFI2230589.1"/>
    </source>
</evidence>
<name>A0ABW7VVH8_9NOCA</name>
<dbReference type="Gene3D" id="3.30.70.1060">
    <property type="entry name" value="Dimeric alpha+beta barrel"/>
    <property type="match status" value="2"/>
</dbReference>
<dbReference type="EMBL" id="JBIRYL010000001">
    <property type="protein sequence ID" value="MFI2230589.1"/>
    <property type="molecule type" value="Genomic_DNA"/>
</dbReference>
<dbReference type="InterPro" id="IPR011008">
    <property type="entry name" value="Dimeric_a/b-barrel"/>
</dbReference>
<organism evidence="3 4">
    <name type="scientific">Nocardia testacea</name>
    <dbReference type="NCBI Taxonomy" id="248551"/>
    <lineage>
        <taxon>Bacteria</taxon>
        <taxon>Bacillati</taxon>
        <taxon>Actinomycetota</taxon>
        <taxon>Actinomycetes</taxon>
        <taxon>Mycobacteriales</taxon>
        <taxon>Nocardiaceae</taxon>
        <taxon>Nocardia</taxon>
    </lineage>
</organism>
<evidence type="ECO:0000256" key="1">
    <source>
        <dbReference type="ARBA" id="ARBA00007689"/>
    </source>
</evidence>
<proteinExistence type="inferred from homology"/>
<comment type="caution">
    <text evidence="3">The sequence shown here is derived from an EMBL/GenBank/DDBJ whole genome shotgun (WGS) entry which is preliminary data.</text>
</comment>
<evidence type="ECO:0000313" key="4">
    <source>
        <dbReference type="Proteomes" id="UP001611494"/>
    </source>
</evidence>
<accession>A0ABW7VVH8</accession>
<feature type="domain" description="YCII-related" evidence="2">
    <location>
        <begin position="145"/>
        <end position="234"/>
    </location>
</feature>
<dbReference type="PANTHER" id="PTHR35174:SF3">
    <property type="entry name" value="BLL7171 PROTEIN"/>
    <property type="match status" value="1"/>
</dbReference>
<dbReference type="RefSeq" id="WP_397061937.1">
    <property type="nucleotide sequence ID" value="NZ_JBIRYL010000001.1"/>
</dbReference>
<protein>
    <submittedName>
        <fullName evidence="3">YciI family protein</fullName>
    </submittedName>
</protein>
<reference evidence="3 4" key="1">
    <citation type="submission" date="2024-10" db="EMBL/GenBank/DDBJ databases">
        <title>The Natural Products Discovery Center: Release of the First 8490 Sequenced Strains for Exploring Actinobacteria Biosynthetic Diversity.</title>
        <authorList>
            <person name="Kalkreuter E."/>
            <person name="Kautsar S.A."/>
            <person name="Yang D."/>
            <person name="Bader C.D."/>
            <person name="Teijaro C.N."/>
            <person name="Fluegel L."/>
            <person name="Davis C.M."/>
            <person name="Simpson J.R."/>
            <person name="Lauterbach L."/>
            <person name="Steele A.D."/>
            <person name="Gui C."/>
            <person name="Meng S."/>
            <person name="Li G."/>
            <person name="Viehrig K."/>
            <person name="Ye F."/>
            <person name="Su P."/>
            <person name="Kiefer A.F."/>
            <person name="Nichols A."/>
            <person name="Cepeda A.J."/>
            <person name="Yan W."/>
            <person name="Fan B."/>
            <person name="Jiang Y."/>
            <person name="Adhikari A."/>
            <person name="Zheng C.-J."/>
            <person name="Schuster L."/>
            <person name="Cowan T.M."/>
            <person name="Smanski M.J."/>
            <person name="Chevrette M.G."/>
            <person name="De Carvalho L.P.S."/>
            <person name="Shen B."/>
        </authorList>
    </citation>
    <scope>NUCLEOTIDE SEQUENCE [LARGE SCALE GENOMIC DNA]</scope>
    <source>
        <strain evidence="3 4">NPDC019377</strain>
    </source>
</reference>
<dbReference type="Pfam" id="PF03795">
    <property type="entry name" value="YCII"/>
    <property type="match status" value="2"/>
</dbReference>
<dbReference type="Proteomes" id="UP001611494">
    <property type="component" value="Unassembled WGS sequence"/>
</dbReference>
<comment type="similarity">
    <text evidence="1">Belongs to the YciI family.</text>
</comment>
<sequence length="237" mass="25549">MHYLALMFGREDDAAPGPGTPEFAAEVERYAEFEARAGRAVAGGYALSPSVQAVHIRRPNDRTLVSTGPFPEQAEVVGGFYVFDCANLDEAIRLARRLPAAEQGTVEVRPMVQWEAPEKLSADGWLALLWEKPDAVIAPDTPEWKAAVAEHERFAEKVGAAIRGGGAVYPPATATTVRVRRGELVLSDGPFAESAEIVDGLYILAAADAEQITDHAAQIPISSTGRTEVRRIVDLDD</sequence>
<feature type="domain" description="YCII-related" evidence="2">
    <location>
        <begin position="23"/>
        <end position="115"/>
    </location>
</feature>
<gene>
    <name evidence="3" type="ORF">ACH49Z_12135</name>
</gene>
<dbReference type="SUPFAM" id="SSF54909">
    <property type="entry name" value="Dimeric alpha+beta barrel"/>
    <property type="match status" value="2"/>
</dbReference>
<evidence type="ECO:0000259" key="2">
    <source>
        <dbReference type="Pfam" id="PF03795"/>
    </source>
</evidence>
<dbReference type="InterPro" id="IPR005545">
    <property type="entry name" value="YCII"/>
</dbReference>
<keyword evidence="4" id="KW-1185">Reference proteome</keyword>